<proteinExistence type="inferred from homology"/>
<comment type="caution">
    <text evidence="11">The sequence shown here is derived from an EMBL/GenBank/DDBJ whole genome shotgun (WGS) entry which is preliminary data.</text>
</comment>
<keyword evidence="5 10" id="KW-0812">Transmembrane</keyword>
<feature type="transmembrane region" description="Helical" evidence="10">
    <location>
        <begin position="112"/>
        <end position="130"/>
    </location>
</feature>
<dbReference type="Gene3D" id="1.10.1760.20">
    <property type="match status" value="1"/>
</dbReference>
<evidence type="ECO:0000256" key="6">
    <source>
        <dbReference type="ARBA" id="ARBA00022989"/>
    </source>
</evidence>
<feature type="region of interest" description="Disordered" evidence="9">
    <location>
        <begin position="1"/>
        <end position="23"/>
    </location>
</feature>
<evidence type="ECO:0000256" key="2">
    <source>
        <dbReference type="ARBA" id="ARBA00010692"/>
    </source>
</evidence>
<keyword evidence="12" id="KW-1185">Reference proteome</keyword>
<feature type="transmembrane region" description="Helical" evidence="10">
    <location>
        <begin position="57"/>
        <end position="74"/>
    </location>
</feature>
<keyword evidence="3 8" id="KW-0813">Transport</keyword>
<dbReference type="GO" id="GO:0005886">
    <property type="term" value="C:plasma membrane"/>
    <property type="evidence" value="ECO:0007669"/>
    <property type="project" value="UniProtKB-SubCell"/>
</dbReference>
<evidence type="ECO:0000313" key="12">
    <source>
        <dbReference type="Proteomes" id="UP000306985"/>
    </source>
</evidence>
<name>A0A4V6CSJ3_9ACTN</name>
<evidence type="ECO:0000256" key="9">
    <source>
        <dbReference type="SAM" id="MobiDB-lite"/>
    </source>
</evidence>
<dbReference type="AlphaFoldDB" id="A0A4V6CSJ3"/>
<dbReference type="OrthoDB" id="9803495at2"/>
<dbReference type="PANTHER" id="PTHR34295:SF4">
    <property type="entry name" value="BIOTIN TRANSPORTER BIOY-RELATED"/>
    <property type="match status" value="1"/>
</dbReference>
<evidence type="ECO:0000256" key="1">
    <source>
        <dbReference type="ARBA" id="ARBA00004651"/>
    </source>
</evidence>
<sequence length="217" mass="21755">MRNSAAPLGRHRPPHPSSGVAVPSRRTTARDLAQIAIFAALIAALGLPGAISVGGLGVPITLQTLGVILAGGILGARKGGLAIVVFLVLTTAGLPLLAGGRGGLGVWTGPTAGYLIGWLPAVLLIGFLTARLLPSYPFWSGLIANLIGGVLVIHAFGVAVLTLRVGLGPALTGDLPFLPGDAVKALVATVVIKQVHRAYPGLIPLPATARSGRGPAA</sequence>
<dbReference type="Pfam" id="PF02632">
    <property type="entry name" value="BioY"/>
    <property type="match status" value="1"/>
</dbReference>
<accession>A0A4V6CSJ3</accession>
<feature type="transmembrane region" description="Helical" evidence="10">
    <location>
        <begin position="142"/>
        <end position="167"/>
    </location>
</feature>
<dbReference type="InterPro" id="IPR003784">
    <property type="entry name" value="BioY"/>
</dbReference>
<dbReference type="PIRSF" id="PIRSF016661">
    <property type="entry name" value="BioY"/>
    <property type="match status" value="1"/>
</dbReference>
<feature type="transmembrane region" description="Helical" evidence="10">
    <location>
        <begin position="81"/>
        <end position="100"/>
    </location>
</feature>
<evidence type="ECO:0000256" key="4">
    <source>
        <dbReference type="ARBA" id="ARBA00022475"/>
    </source>
</evidence>
<dbReference type="GO" id="GO:0015225">
    <property type="term" value="F:biotin transmembrane transporter activity"/>
    <property type="evidence" value="ECO:0007669"/>
    <property type="project" value="UniProtKB-UniRule"/>
</dbReference>
<keyword evidence="7 8" id="KW-0472">Membrane</keyword>
<feature type="transmembrane region" description="Helical" evidence="10">
    <location>
        <begin position="32"/>
        <end position="51"/>
    </location>
</feature>
<gene>
    <name evidence="11" type="ORF">FDO65_09820</name>
</gene>
<evidence type="ECO:0000256" key="8">
    <source>
        <dbReference type="PIRNR" id="PIRNR016661"/>
    </source>
</evidence>
<comment type="similarity">
    <text evidence="2 8">Belongs to the BioY family.</text>
</comment>
<evidence type="ECO:0000256" key="5">
    <source>
        <dbReference type="ARBA" id="ARBA00022692"/>
    </source>
</evidence>
<evidence type="ECO:0000313" key="11">
    <source>
        <dbReference type="EMBL" id="TKV61815.1"/>
    </source>
</evidence>
<keyword evidence="6 10" id="KW-1133">Transmembrane helix</keyword>
<protein>
    <recommendedName>
        <fullName evidence="8">Biotin transporter</fullName>
    </recommendedName>
</protein>
<evidence type="ECO:0000256" key="3">
    <source>
        <dbReference type="ARBA" id="ARBA00022448"/>
    </source>
</evidence>
<organism evidence="11 12">
    <name type="scientific">Nakamurella flava</name>
    <dbReference type="NCBI Taxonomy" id="2576308"/>
    <lineage>
        <taxon>Bacteria</taxon>
        <taxon>Bacillati</taxon>
        <taxon>Actinomycetota</taxon>
        <taxon>Actinomycetes</taxon>
        <taxon>Nakamurellales</taxon>
        <taxon>Nakamurellaceae</taxon>
        <taxon>Nakamurella</taxon>
    </lineage>
</organism>
<dbReference type="EMBL" id="SZZH01000001">
    <property type="protein sequence ID" value="TKV61815.1"/>
    <property type="molecule type" value="Genomic_DNA"/>
</dbReference>
<keyword evidence="4 8" id="KW-1003">Cell membrane</keyword>
<reference evidence="11 12" key="1">
    <citation type="submission" date="2019-05" db="EMBL/GenBank/DDBJ databases">
        <title>Nakamurella sp. N5BH11, whole genome shotgun sequence.</title>
        <authorList>
            <person name="Tuo L."/>
        </authorList>
    </citation>
    <scope>NUCLEOTIDE SEQUENCE [LARGE SCALE GENOMIC DNA]</scope>
    <source>
        <strain evidence="11 12">N5BH11</strain>
    </source>
</reference>
<comment type="subcellular location">
    <subcellularLocation>
        <location evidence="1 8">Cell membrane</location>
        <topology evidence="1 8">Multi-pass membrane protein</topology>
    </subcellularLocation>
</comment>
<evidence type="ECO:0000256" key="10">
    <source>
        <dbReference type="SAM" id="Phobius"/>
    </source>
</evidence>
<dbReference type="PANTHER" id="PTHR34295">
    <property type="entry name" value="BIOTIN TRANSPORTER BIOY"/>
    <property type="match status" value="1"/>
</dbReference>
<dbReference type="Proteomes" id="UP000306985">
    <property type="component" value="Unassembled WGS sequence"/>
</dbReference>
<evidence type="ECO:0000256" key="7">
    <source>
        <dbReference type="ARBA" id="ARBA00023136"/>
    </source>
</evidence>